<dbReference type="InterPro" id="IPR050213">
    <property type="entry name" value="GST_superfamily"/>
</dbReference>
<gene>
    <name evidence="3" type="ORF">BOKJ2_LOCUS6523</name>
</gene>
<dbReference type="InterPro" id="IPR004045">
    <property type="entry name" value="Glutathione_S-Trfase_N"/>
</dbReference>
<keyword evidence="4" id="KW-1185">Reference proteome</keyword>
<name>A0A811KLX1_9BILA</name>
<comment type="caution">
    <text evidence="3">The sequence shown here is derived from an EMBL/GenBank/DDBJ whole genome shotgun (WGS) entry which is preliminary data.</text>
</comment>
<feature type="domain" description="GST C-terminal" evidence="2">
    <location>
        <begin position="82"/>
        <end position="206"/>
    </location>
</feature>
<evidence type="ECO:0008006" key="5">
    <source>
        <dbReference type="Google" id="ProtNLM"/>
    </source>
</evidence>
<dbReference type="InterPro" id="IPR036249">
    <property type="entry name" value="Thioredoxin-like_sf"/>
</dbReference>
<evidence type="ECO:0000313" key="3">
    <source>
        <dbReference type="EMBL" id="CAD5216298.1"/>
    </source>
</evidence>
<dbReference type="InterPro" id="IPR010987">
    <property type="entry name" value="Glutathione-S-Trfase_C-like"/>
</dbReference>
<dbReference type="Pfam" id="PF02798">
    <property type="entry name" value="GST_N"/>
    <property type="match status" value="1"/>
</dbReference>
<dbReference type="SFLD" id="SFLDG00363">
    <property type="entry name" value="AMPS_(cytGST):_Alpha-__Mu-__Pi"/>
    <property type="match status" value="1"/>
</dbReference>
<evidence type="ECO:0000259" key="2">
    <source>
        <dbReference type="PROSITE" id="PS50405"/>
    </source>
</evidence>
<dbReference type="PROSITE" id="PS50404">
    <property type="entry name" value="GST_NTER"/>
    <property type="match status" value="1"/>
</dbReference>
<dbReference type="CDD" id="cd03039">
    <property type="entry name" value="GST_N_Sigma_like"/>
    <property type="match status" value="1"/>
</dbReference>
<dbReference type="InterPro" id="IPR040079">
    <property type="entry name" value="Glutathione_S-Trfase"/>
</dbReference>
<dbReference type="CDD" id="cd03192">
    <property type="entry name" value="GST_C_Sigma_like"/>
    <property type="match status" value="1"/>
</dbReference>
<dbReference type="PROSITE" id="PS50405">
    <property type="entry name" value="GST_CTER"/>
    <property type="match status" value="1"/>
</dbReference>
<accession>A0A811KLX1</accession>
<dbReference type="PANTHER" id="PTHR11571:SF256">
    <property type="entry name" value="GST C-TERMINAL DOMAIN-CONTAINING PROTEIN-RELATED"/>
    <property type="match status" value="1"/>
</dbReference>
<evidence type="ECO:0000259" key="1">
    <source>
        <dbReference type="PROSITE" id="PS50404"/>
    </source>
</evidence>
<evidence type="ECO:0000313" key="4">
    <source>
        <dbReference type="Proteomes" id="UP000614601"/>
    </source>
</evidence>
<dbReference type="EMBL" id="CAJFCW020000003">
    <property type="protein sequence ID" value="CAG9105669.1"/>
    <property type="molecule type" value="Genomic_DNA"/>
</dbReference>
<dbReference type="SUPFAM" id="SSF47616">
    <property type="entry name" value="GST C-terminal domain-like"/>
    <property type="match status" value="1"/>
</dbReference>
<dbReference type="OrthoDB" id="414243at2759"/>
<dbReference type="InterPro" id="IPR004046">
    <property type="entry name" value="GST_C"/>
</dbReference>
<dbReference type="GO" id="GO:0004364">
    <property type="term" value="F:glutathione transferase activity"/>
    <property type="evidence" value="ECO:0007669"/>
    <property type="project" value="TreeGrafter"/>
</dbReference>
<reference evidence="3" key="1">
    <citation type="submission" date="2020-09" db="EMBL/GenBank/DDBJ databases">
        <authorList>
            <person name="Kikuchi T."/>
        </authorList>
    </citation>
    <scope>NUCLEOTIDE SEQUENCE</scope>
    <source>
        <strain evidence="3">SH1</strain>
    </source>
</reference>
<dbReference type="SFLD" id="SFLDS00019">
    <property type="entry name" value="Glutathione_Transferase_(cytos"/>
    <property type="match status" value="1"/>
</dbReference>
<proteinExistence type="predicted"/>
<organism evidence="3 4">
    <name type="scientific">Bursaphelenchus okinawaensis</name>
    <dbReference type="NCBI Taxonomy" id="465554"/>
    <lineage>
        <taxon>Eukaryota</taxon>
        <taxon>Metazoa</taxon>
        <taxon>Ecdysozoa</taxon>
        <taxon>Nematoda</taxon>
        <taxon>Chromadorea</taxon>
        <taxon>Rhabditida</taxon>
        <taxon>Tylenchina</taxon>
        <taxon>Tylenchomorpha</taxon>
        <taxon>Aphelenchoidea</taxon>
        <taxon>Aphelenchoididae</taxon>
        <taxon>Bursaphelenchus</taxon>
    </lineage>
</organism>
<dbReference type="InterPro" id="IPR036282">
    <property type="entry name" value="Glutathione-S-Trfase_C_sf"/>
</dbReference>
<dbReference type="Proteomes" id="UP000783686">
    <property type="component" value="Unassembled WGS sequence"/>
</dbReference>
<dbReference type="Proteomes" id="UP000614601">
    <property type="component" value="Unassembled WGS sequence"/>
</dbReference>
<dbReference type="PANTHER" id="PTHR11571">
    <property type="entry name" value="GLUTATHIONE S-TRANSFERASE"/>
    <property type="match status" value="1"/>
</dbReference>
<feature type="domain" description="GST N-terminal" evidence="1">
    <location>
        <begin position="2"/>
        <end position="80"/>
    </location>
</feature>
<protein>
    <recommendedName>
        <fullName evidence="5">Glutathione S-transferase</fullName>
    </recommendedName>
</protein>
<dbReference type="SFLD" id="SFLDG01205">
    <property type="entry name" value="AMPS.1"/>
    <property type="match status" value="1"/>
</dbReference>
<dbReference type="GO" id="GO:0006749">
    <property type="term" value="P:glutathione metabolic process"/>
    <property type="evidence" value="ECO:0007669"/>
    <property type="project" value="TreeGrafter"/>
</dbReference>
<sequence length="206" mass="23793">MVQYKFTYGKARGLGEPVRLLLHYAGVPFEDERIEFGQVQEMRDELPFGQIPLLTIDGAYKISQSRAILRYLARKYNLTGKDEIEEAKVDSYLDFLDDLANNVRPYIMALRGNGEDKDKKYEAAKTYIETKWEKFFNKTVDASGSGFISNSGLTYPDFVFACFYETATKINFEPIINMKNFKLIHDNVKSLPQLKEYLSSRPDSQF</sequence>
<dbReference type="Gene3D" id="1.20.1050.10">
    <property type="match status" value="1"/>
</dbReference>
<dbReference type="EMBL" id="CAJFDH010000003">
    <property type="protein sequence ID" value="CAD5216298.1"/>
    <property type="molecule type" value="Genomic_DNA"/>
</dbReference>
<dbReference type="SUPFAM" id="SSF52833">
    <property type="entry name" value="Thioredoxin-like"/>
    <property type="match status" value="1"/>
</dbReference>
<dbReference type="FunFam" id="3.40.30.10:FF:000608">
    <property type="entry name" value="Glutathione S-Transferase"/>
    <property type="match status" value="1"/>
</dbReference>
<dbReference type="AlphaFoldDB" id="A0A811KLX1"/>
<dbReference type="Pfam" id="PF14497">
    <property type="entry name" value="GST_C_3"/>
    <property type="match status" value="1"/>
</dbReference>
<dbReference type="Gene3D" id="3.40.30.10">
    <property type="entry name" value="Glutaredoxin"/>
    <property type="match status" value="1"/>
</dbReference>